<dbReference type="InterPro" id="IPR011711">
    <property type="entry name" value="GntR_C"/>
</dbReference>
<dbReference type="InterPro" id="IPR036388">
    <property type="entry name" value="WH-like_DNA-bd_sf"/>
</dbReference>
<dbReference type="Pfam" id="PF00392">
    <property type="entry name" value="GntR"/>
    <property type="match status" value="1"/>
</dbReference>
<evidence type="ECO:0000256" key="1">
    <source>
        <dbReference type="ARBA" id="ARBA00023015"/>
    </source>
</evidence>
<dbReference type="SUPFAM" id="SSF46785">
    <property type="entry name" value="Winged helix' DNA-binding domain"/>
    <property type="match status" value="1"/>
</dbReference>
<dbReference type="Gene3D" id="1.20.120.530">
    <property type="entry name" value="GntR ligand-binding domain-like"/>
    <property type="match status" value="1"/>
</dbReference>
<dbReference type="InterPro" id="IPR008920">
    <property type="entry name" value="TF_FadR/GntR_C"/>
</dbReference>
<organism evidence="5 6">
    <name type="scientific">Rhizobium binae</name>
    <dbReference type="NCBI Taxonomy" id="1138190"/>
    <lineage>
        <taxon>Bacteria</taxon>
        <taxon>Pseudomonadati</taxon>
        <taxon>Pseudomonadota</taxon>
        <taxon>Alphaproteobacteria</taxon>
        <taxon>Hyphomicrobiales</taxon>
        <taxon>Rhizobiaceae</taxon>
        <taxon>Rhizobium/Agrobacterium group</taxon>
        <taxon>Rhizobium</taxon>
    </lineage>
</organism>
<dbReference type="SMART" id="SM00345">
    <property type="entry name" value="HTH_GNTR"/>
    <property type="match status" value="1"/>
</dbReference>
<comment type="caution">
    <text evidence="5">The sequence shown here is derived from an EMBL/GenBank/DDBJ whole genome shotgun (WGS) entry which is preliminary data.</text>
</comment>
<dbReference type="SMART" id="SM00895">
    <property type="entry name" value="FCD"/>
    <property type="match status" value="1"/>
</dbReference>
<keyword evidence="2 5" id="KW-0238">DNA-binding</keyword>
<gene>
    <name evidence="5" type="ORF">ABID08_002170</name>
</gene>
<proteinExistence type="predicted"/>
<name>A0ABV2MHE0_9HYPH</name>
<reference evidence="5 6" key="1">
    <citation type="submission" date="2024-06" db="EMBL/GenBank/DDBJ databases">
        <title>Genomic Encyclopedia of Type Strains, Phase IV (KMG-IV): sequencing the most valuable type-strain genomes for metagenomic binning, comparative biology and taxonomic classification.</title>
        <authorList>
            <person name="Goeker M."/>
        </authorList>
    </citation>
    <scope>NUCLEOTIDE SEQUENCE [LARGE SCALE GENOMIC DNA]</scope>
    <source>
        <strain evidence="5 6">DSM 29288</strain>
    </source>
</reference>
<dbReference type="EMBL" id="JBEPMY010000004">
    <property type="protein sequence ID" value="MET3754813.1"/>
    <property type="molecule type" value="Genomic_DNA"/>
</dbReference>
<dbReference type="InterPro" id="IPR036390">
    <property type="entry name" value="WH_DNA-bd_sf"/>
</dbReference>
<dbReference type="Pfam" id="PF07729">
    <property type="entry name" value="FCD"/>
    <property type="match status" value="1"/>
</dbReference>
<evidence type="ECO:0000256" key="3">
    <source>
        <dbReference type="ARBA" id="ARBA00023163"/>
    </source>
</evidence>
<sequence length="268" mass="29914">MGKLTPIIVYYIDHRKFDCPGGEMDSSDDAALGALAEEGAPSAAFADNGKNTIGSQLASRLREAIISGELEAGSKINLDKARKTFNVSLSPLREGLARLISDGLVEFQDNRGYRVAPISLANLEEVTTLREELEVFALRESIRVGDVEWEGNIMRALHRLNRTERDAARPETLEYWEALHREFHLTLISGCGKPLLLHFCNLLLNLNDRYRRAFLVRTSGDRNVGQEHSEIAQGAVARDVEYACEKLRQHIHRTGTNLRNHLAAKGVV</sequence>
<keyword evidence="1" id="KW-0805">Transcription regulation</keyword>
<evidence type="ECO:0000313" key="5">
    <source>
        <dbReference type="EMBL" id="MET3754813.1"/>
    </source>
</evidence>
<keyword evidence="3" id="KW-0804">Transcription</keyword>
<keyword evidence="6" id="KW-1185">Reference proteome</keyword>
<evidence type="ECO:0000259" key="4">
    <source>
        <dbReference type="PROSITE" id="PS50949"/>
    </source>
</evidence>
<dbReference type="Proteomes" id="UP001549077">
    <property type="component" value="Unassembled WGS sequence"/>
</dbReference>
<evidence type="ECO:0000313" key="6">
    <source>
        <dbReference type="Proteomes" id="UP001549077"/>
    </source>
</evidence>
<dbReference type="PROSITE" id="PS50949">
    <property type="entry name" value="HTH_GNTR"/>
    <property type="match status" value="1"/>
</dbReference>
<dbReference type="PANTHER" id="PTHR43537">
    <property type="entry name" value="TRANSCRIPTIONAL REGULATOR, GNTR FAMILY"/>
    <property type="match status" value="1"/>
</dbReference>
<dbReference type="GO" id="GO:0003677">
    <property type="term" value="F:DNA binding"/>
    <property type="evidence" value="ECO:0007669"/>
    <property type="project" value="UniProtKB-KW"/>
</dbReference>
<protein>
    <submittedName>
        <fullName evidence="5">DNA-binding GntR family transcriptional regulator</fullName>
    </submittedName>
</protein>
<evidence type="ECO:0000256" key="2">
    <source>
        <dbReference type="ARBA" id="ARBA00023125"/>
    </source>
</evidence>
<dbReference type="Gene3D" id="1.10.10.10">
    <property type="entry name" value="Winged helix-like DNA-binding domain superfamily/Winged helix DNA-binding domain"/>
    <property type="match status" value="1"/>
</dbReference>
<dbReference type="PANTHER" id="PTHR43537:SF20">
    <property type="entry name" value="HTH-TYPE TRANSCRIPTIONAL REPRESSOR GLAR"/>
    <property type="match status" value="1"/>
</dbReference>
<dbReference type="InterPro" id="IPR000524">
    <property type="entry name" value="Tscrpt_reg_HTH_GntR"/>
</dbReference>
<feature type="domain" description="HTH gntR-type" evidence="4">
    <location>
        <begin position="51"/>
        <end position="118"/>
    </location>
</feature>
<accession>A0ABV2MHE0</accession>
<dbReference type="SUPFAM" id="SSF48008">
    <property type="entry name" value="GntR ligand-binding domain-like"/>
    <property type="match status" value="1"/>
</dbReference>